<evidence type="ECO:0000256" key="3">
    <source>
        <dbReference type="ARBA" id="ARBA00022989"/>
    </source>
</evidence>
<dbReference type="InterPro" id="IPR037673">
    <property type="entry name" value="MSC/AndL"/>
</dbReference>
<dbReference type="GO" id="GO:0016020">
    <property type="term" value="C:membrane"/>
    <property type="evidence" value="ECO:0007669"/>
    <property type="project" value="UniProtKB-SubCell"/>
</dbReference>
<dbReference type="EMBL" id="CP041663">
    <property type="protein sequence ID" value="QDY88266.1"/>
    <property type="molecule type" value="Genomic_DNA"/>
</dbReference>
<organism evidence="6 7">
    <name type="scientific">Mycoplasma anserisalpingitidis</name>
    <dbReference type="NCBI Taxonomy" id="519450"/>
    <lineage>
        <taxon>Bacteria</taxon>
        <taxon>Bacillati</taxon>
        <taxon>Mycoplasmatota</taxon>
        <taxon>Mollicutes</taxon>
        <taxon>Mycoplasmataceae</taxon>
        <taxon>Mycoplasma</taxon>
    </lineage>
</organism>
<keyword evidence="3 5" id="KW-1133">Transmembrane helix</keyword>
<keyword evidence="2 5" id="KW-0812">Transmembrane</keyword>
<keyword evidence="4 5" id="KW-0472">Membrane</keyword>
<dbReference type="OrthoDB" id="401231at2"/>
<dbReference type="GO" id="GO:0008381">
    <property type="term" value="F:mechanosensitive monoatomic ion channel activity"/>
    <property type="evidence" value="ECO:0007669"/>
    <property type="project" value="TreeGrafter"/>
</dbReference>
<dbReference type="RefSeq" id="WP_146308737.1">
    <property type="nucleotide sequence ID" value="NZ_CP041663.1"/>
</dbReference>
<evidence type="ECO:0000256" key="2">
    <source>
        <dbReference type="ARBA" id="ARBA00022692"/>
    </source>
</evidence>
<accession>A0A5B8JAD9</accession>
<comment type="subcellular location">
    <subcellularLocation>
        <location evidence="1">Membrane</location>
        <topology evidence="1">Multi-pass membrane protein</topology>
    </subcellularLocation>
</comment>
<protein>
    <submittedName>
        <fullName evidence="6">MscL family protein</fullName>
    </submittedName>
</protein>
<evidence type="ECO:0000256" key="4">
    <source>
        <dbReference type="ARBA" id="ARBA00023136"/>
    </source>
</evidence>
<feature type="transmembrane region" description="Helical" evidence="5">
    <location>
        <begin position="70"/>
        <end position="94"/>
    </location>
</feature>
<dbReference type="SUPFAM" id="SSF81330">
    <property type="entry name" value="Gated mechanosensitive channel"/>
    <property type="match status" value="1"/>
</dbReference>
<dbReference type="PANTHER" id="PTHR30266">
    <property type="entry name" value="MECHANOSENSITIVE CHANNEL MSCL"/>
    <property type="match status" value="1"/>
</dbReference>
<name>A0A5B8JAD9_9MOLU</name>
<dbReference type="Proteomes" id="UP000317512">
    <property type="component" value="Chromosome"/>
</dbReference>
<sequence>MFKKAIKSAKNHIQRGNMFMLAIGLLLGTVFGAVVSSLANDIIMSYISTNILKYNNLDDYVVSGMKVGKFLGVLLNFIIVTVFIFVVLVIYYLIYNFKKAKLEKAKAAEAPAPKVPTTEELILAELKELNQNLKK</sequence>
<dbReference type="Gene3D" id="1.10.1200.120">
    <property type="entry name" value="Large-conductance mechanosensitive channel, MscL, domain 1"/>
    <property type="match status" value="1"/>
</dbReference>
<evidence type="ECO:0000313" key="6">
    <source>
        <dbReference type="EMBL" id="QDY88266.1"/>
    </source>
</evidence>
<proteinExistence type="predicted"/>
<dbReference type="InterPro" id="IPR036019">
    <property type="entry name" value="MscL_channel"/>
</dbReference>
<reference evidence="7" key="1">
    <citation type="submission" date="2019-07" db="EMBL/GenBank/DDBJ databases">
        <title>Complete genome sequences of three Mycoplasma sp. 1220 strains.</title>
        <authorList>
            <person name="Grozner D."/>
            <person name="Forro B."/>
            <person name="Kovacs A.B."/>
            <person name="Marton S."/>
            <person name="Banyai K."/>
            <person name="Kreizinger Z."/>
            <person name="Sulyok K.M."/>
            <person name="Gyuranecz M."/>
        </authorList>
    </citation>
    <scope>NUCLEOTIDE SEQUENCE [LARGE SCALE GENOMIC DNA]</scope>
    <source>
        <strain evidence="7">MYCAV93</strain>
    </source>
</reference>
<evidence type="ECO:0000256" key="5">
    <source>
        <dbReference type="SAM" id="Phobius"/>
    </source>
</evidence>
<dbReference type="Pfam" id="PF01741">
    <property type="entry name" value="MscL"/>
    <property type="match status" value="1"/>
</dbReference>
<dbReference type="PANTHER" id="PTHR30266:SF2">
    <property type="entry name" value="LARGE-CONDUCTANCE MECHANOSENSITIVE CHANNEL"/>
    <property type="match status" value="1"/>
</dbReference>
<dbReference type="AlphaFoldDB" id="A0A5B8JAD9"/>
<evidence type="ECO:0000313" key="7">
    <source>
        <dbReference type="Proteomes" id="UP000317512"/>
    </source>
</evidence>
<gene>
    <name evidence="6" type="ORF">FOY43_01125</name>
</gene>
<evidence type="ECO:0000256" key="1">
    <source>
        <dbReference type="ARBA" id="ARBA00004141"/>
    </source>
</evidence>